<comment type="caution">
    <text evidence="3">The sequence shown here is derived from an EMBL/GenBank/DDBJ whole genome shotgun (WGS) entry which is preliminary data.</text>
</comment>
<evidence type="ECO:0008006" key="5">
    <source>
        <dbReference type="Google" id="ProtNLM"/>
    </source>
</evidence>
<gene>
    <name evidence="3" type="ORF">Acr_05g0005950</name>
</gene>
<dbReference type="EMBL" id="BJWL01000005">
    <property type="protein sequence ID" value="GFY86956.1"/>
    <property type="molecule type" value="Genomic_DNA"/>
</dbReference>
<reference evidence="3 4" key="1">
    <citation type="submission" date="2019-07" db="EMBL/GenBank/DDBJ databases">
        <title>De Novo Assembly of kiwifruit Actinidia rufa.</title>
        <authorList>
            <person name="Sugita-Konishi S."/>
            <person name="Sato K."/>
            <person name="Mori E."/>
            <person name="Abe Y."/>
            <person name="Kisaki G."/>
            <person name="Hamano K."/>
            <person name="Suezawa K."/>
            <person name="Otani M."/>
            <person name="Fukuda T."/>
            <person name="Manabe T."/>
            <person name="Gomi K."/>
            <person name="Tabuchi M."/>
            <person name="Akimitsu K."/>
            <person name="Kataoka I."/>
        </authorList>
    </citation>
    <scope>NUCLEOTIDE SEQUENCE [LARGE SCALE GENOMIC DNA]</scope>
    <source>
        <strain evidence="4">cv. Fuchu</strain>
    </source>
</reference>
<evidence type="ECO:0000313" key="3">
    <source>
        <dbReference type="EMBL" id="GFY86956.1"/>
    </source>
</evidence>
<dbReference type="Pfam" id="PF02458">
    <property type="entry name" value="Transferase"/>
    <property type="match status" value="1"/>
</dbReference>
<sequence>MTTPAGTMFGKFQLTQANIENIKKCVEAQWKKKNQQPPSIHLSKFAITSAYTWVCLVRVRQLKTGKVHLAITVDSRARLEPPVPSTYFGNCLSGCIADTDSDELIGEDGVAIAAAKAIAEAVRGFFSDGFLEGAKKLLPKLFSMQQGRVFNIVDSPRFEFYNIDFGWGRPRKVDVIIHDASLSLSASRDGIGGVEVGIALRKHETQAFESLFAGGLDCYKVL</sequence>
<dbReference type="AlphaFoldDB" id="A0A7J0EL64"/>
<proteinExistence type="predicted"/>
<dbReference type="OrthoDB" id="1862401at2759"/>
<dbReference type="Proteomes" id="UP000585474">
    <property type="component" value="Unassembled WGS sequence"/>
</dbReference>
<dbReference type="PANTHER" id="PTHR31625">
    <property type="match status" value="1"/>
</dbReference>
<keyword evidence="4" id="KW-1185">Reference proteome</keyword>
<accession>A0A7J0EL64</accession>
<evidence type="ECO:0000256" key="1">
    <source>
        <dbReference type="ARBA" id="ARBA00022679"/>
    </source>
</evidence>
<dbReference type="InterPro" id="IPR023213">
    <property type="entry name" value="CAT-like_dom_sf"/>
</dbReference>
<evidence type="ECO:0000256" key="2">
    <source>
        <dbReference type="ARBA" id="ARBA00023315"/>
    </source>
</evidence>
<evidence type="ECO:0000313" key="4">
    <source>
        <dbReference type="Proteomes" id="UP000585474"/>
    </source>
</evidence>
<dbReference type="GO" id="GO:0016747">
    <property type="term" value="F:acyltransferase activity, transferring groups other than amino-acyl groups"/>
    <property type="evidence" value="ECO:0007669"/>
    <property type="project" value="UniProtKB-ARBA"/>
</dbReference>
<organism evidence="3 4">
    <name type="scientific">Actinidia rufa</name>
    <dbReference type="NCBI Taxonomy" id="165716"/>
    <lineage>
        <taxon>Eukaryota</taxon>
        <taxon>Viridiplantae</taxon>
        <taxon>Streptophyta</taxon>
        <taxon>Embryophyta</taxon>
        <taxon>Tracheophyta</taxon>
        <taxon>Spermatophyta</taxon>
        <taxon>Magnoliopsida</taxon>
        <taxon>eudicotyledons</taxon>
        <taxon>Gunneridae</taxon>
        <taxon>Pentapetalae</taxon>
        <taxon>asterids</taxon>
        <taxon>Ericales</taxon>
        <taxon>Actinidiaceae</taxon>
        <taxon>Actinidia</taxon>
    </lineage>
</organism>
<dbReference type="SUPFAM" id="SSF52777">
    <property type="entry name" value="CoA-dependent acyltransferases"/>
    <property type="match status" value="1"/>
</dbReference>
<keyword evidence="2" id="KW-0012">Acyltransferase</keyword>
<dbReference type="InterPro" id="IPR051504">
    <property type="entry name" value="Plant_metabolite_acyltrans"/>
</dbReference>
<protein>
    <recommendedName>
        <fullName evidence="5">HXXXD-type acyl-transferase family protein</fullName>
    </recommendedName>
</protein>
<keyword evidence="1" id="KW-0808">Transferase</keyword>
<dbReference type="Gene3D" id="3.30.559.10">
    <property type="entry name" value="Chloramphenicol acetyltransferase-like domain"/>
    <property type="match status" value="1"/>
</dbReference>
<name>A0A7J0EL64_9ERIC</name>